<accession>A0A7R9I2D1</accession>
<dbReference type="AlphaFoldDB" id="A0A7R9I2D1"/>
<sequence>MYEMNIFNISHILIHTTNLFLAQLSLLSILISFSQKSSCDFRVIISPPLPVRIEKQLLYKLILIFHMK</sequence>
<keyword evidence="1" id="KW-1133">Transmembrane helix</keyword>
<feature type="transmembrane region" description="Helical" evidence="1">
    <location>
        <begin position="12"/>
        <end position="33"/>
    </location>
</feature>
<proteinExistence type="predicted"/>
<dbReference type="EMBL" id="OD567035">
    <property type="protein sequence ID" value="CAD7445013.1"/>
    <property type="molecule type" value="Genomic_DNA"/>
</dbReference>
<keyword evidence="1" id="KW-0472">Membrane</keyword>
<evidence type="ECO:0000256" key="1">
    <source>
        <dbReference type="SAM" id="Phobius"/>
    </source>
</evidence>
<name>A0A7R9I2D1_9NEOP</name>
<reference evidence="2" key="1">
    <citation type="submission" date="2020-11" db="EMBL/GenBank/DDBJ databases">
        <authorList>
            <person name="Tran Van P."/>
        </authorList>
    </citation>
    <scope>NUCLEOTIDE SEQUENCE</scope>
</reference>
<protein>
    <submittedName>
        <fullName evidence="2">Uncharacterized protein</fullName>
    </submittedName>
</protein>
<gene>
    <name evidence="2" type="ORF">TBIB3V08_LOCUS7376</name>
</gene>
<organism evidence="2">
    <name type="scientific">Timema bartmani</name>
    <dbReference type="NCBI Taxonomy" id="61472"/>
    <lineage>
        <taxon>Eukaryota</taxon>
        <taxon>Metazoa</taxon>
        <taxon>Ecdysozoa</taxon>
        <taxon>Arthropoda</taxon>
        <taxon>Hexapoda</taxon>
        <taxon>Insecta</taxon>
        <taxon>Pterygota</taxon>
        <taxon>Neoptera</taxon>
        <taxon>Polyneoptera</taxon>
        <taxon>Phasmatodea</taxon>
        <taxon>Timematodea</taxon>
        <taxon>Timematoidea</taxon>
        <taxon>Timematidae</taxon>
        <taxon>Timema</taxon>
    </lineage>
</organism>
<evidence type="ECO:0000313" key="2">
    <source>
        <dbReference type="EMBL" id="CAD7445013.1"/>
    </source>
</evidence>
<keyword evidence="1" id="KW-0812">Transmembrane</keyword>